<proteinExistence type="predicted"/>
<gene>
    <name evidence="2" type="ORF">HAX54_010660</name>
</gene>
<dbReference type="EMBL" id="JACEIK010001591">
    <property type="protein sequence ID" value="MCD7470651.1"/>
    <property type="molecule type" value="Genomic_DNA"/>
</dbReference>
<evidence type="ECO:0000313" key="2">
    <source>
        <dbReference type="EMBL" id="MCD7470651.1"/>
    </source>
</evidence>
<reference evidence="2 3" key="1">
    <citation type="journal article" date="2021" name="BMC Genomics">
        <title>Datura genome reveals duplications of psychoactive alkaloid biosynthetic genes and high mutation rate following tissue culture.</title>
        <authorList>
            <person name="Rajewski A."/>
            <person name="Carter-House D."/>
            <person name="Stajich J."/>
            <person name="Litt A."/>
        </authorList>
    </citation>
    <scope>NUCLEOTIDE SEQUENCE [LARGE SCALE GENOMIC DNA]</scope>
    <source>
        <strain evidence="2">AR-01</strain>
    </source>
</reference>
<feature type="compositionally biased region" description="Basic and acidic residues" evidence="1">
    <location>
        <begin position="1"/>
        <end position="10"/>
    </location>
</feature>
<feature type="region of interest" description="Disordered" evidence="1">
    <location>
        <begin position="1"/>
        <end position="49"/>
    </location>
</feature>
<feature type="region of interest" description="Disordered" evidence="1">
    <location>
        <begin position="79"/>
        <end position="120"/>
    </location>
</feature>
<keyword evidence="3" id="KW-1185">Reference proteome</keyword>
<comment type="caution">
    <text evidence="2">The sequence shown here is derived from an EMBL/GenBank/DDBJ whole genome shotgun (WGS) entry which is preliminary data.</text>
</comment>
<name>A0ABS8TGQ0_DATST</name>
<evidence type="ECO:0000256" key="1">
    <source>
        <dbReference type="SAM" id="MobiDB-lite"/>
    </source>
</evidence>
<dbReference type="Proteomes" id="UP000823775">
    <property type="component" value="Unassembled WGS sequence"/>
</dbReference>
<sequence length="120" mass="12932">MRTRSAEKKSAGKNQIPAGAAEPAPETKRTPPSRAKQARTVGSKSSPAERSFCLLHFTNKLYLIQRNSGLEGVWLEGKASDADEDVQSTPVAKPPSGRKTTRRVVKKVVKKSPASSKTTS</sequence>
<feature type="compositionally biased region" description="Low complexity" evidence="1">
    <location>
        <begin position="111"/>
        <end position="120"/>
    </location>
</feature>
<organism evidence="2 3">
    <name type="scientific">Datura stramonium</name>
    <name type="common">Jimsonweed</name>
    <name type="synonym">Common thornapple</name>
    <dbReference type="NCBI Taxonomy" id="4076"/>
    <lineage>
        <taxon>Eukaryota</taxon>
        <taxon>Viridiplantae</taxon>
        <taxon>Streptophyta</taxon>
        <taxon>Embryophyta</taxon>
        <taxon>Tracheophyta</taxon>
        <taxon>Spermatophyta</taxon>
        <taxon>Magnoliopsida</taxon>
        <taxon>eudicotyledons</taxon>
        <taxon>Gunneridae</taxon>
        <taxon>Pentapetalae</taxon>
        <taxon>asterids</taxon>
        <taxon>lamiids</taxon>
        <taxon>Solanales</taxon>
        <taxon>Solanaceae</taxon>
        <taxon>Solanoideae</taxon>
        <taxon>Datureae</taxon>
        <taxon>Datura</taxon>
    </lineage>
</organism>
<feature type="compositionally biased region" description="Basic residues" evidence="1">
    <location>
        <begin position="99"/>
        <end position="110"/>
    </location>
</feature>
<accession>A0ABS8TGQ0</accession>
<evidence type="ECO:0000313" key="3">
    <source>
        <dbReference type="Proteomes" id="UP000823775"/>
    </source>
</evidence>
<protein>
    <submittedName>
        <fullName evidence="2">Uncharacterized protein</fullName>
    </submittedName>
</protein>